<feature type="compositionally biased region" description="Polar residues" evidence="1">
    <location>
        <begin position="1"/>
        <end position="11"/>
    </location>
</feature>
<evidence type="ECO:0000256" key="1">
    <source>
        <dbReference type="SAM" id="MobiDB-lite"/>
    </source>
</evidence>
<dbReference type="EMBL" id="LAZR01000065">
    <property type="protein sequence ID" value="KKN96260.1"/>
    <property type="molecule type" value="Genomic_DNA"/>
</dbReference>
<gene>
    <name evidence="3" type="ORF">LCGC14_0168530</name>
</gene>
<dbReference type="GO" id="GO:0008234">
    <property type="term" value="F:cysteine-type peptidase activity"/>
    <property type="evidence" value="ECO:0007669"/>
    <property type="project" value="InterPro"/>
</dbReference>
<evidence type="ECO:0000313" key="3">
    <source>
        <dbReference type="EMBL" id="KKN96260.1"/>
    </source>
</evidence>
<dbReference type="AlphaFoldDB" id="A0A0F9UT74"/>
<evidence type="ECO:0000259" key="2">
    <source>
        <dbReference type="Pfam" id="PF00112"/>
    </source>
</evidence>
<dbReference type="Pfam" id="PF00112">
    <property type="entry name" value="Peptidase_C1"/>
    <property type="match status" value="1"/>
</dbReference>
<dbReference type="GO" id="GO:0006508">
    <property type="term" value="P:proteolysis"/>
    <property type="evidence" value="ECO:0007669"/>
    <property type="project" value="InterPro"/>
</dbReference>
<protein>
    <recommendedName>
        <fullName evidence="2">Peptidase C1A papain C-terminal domain-containing protein</fullName>
    </recommendedName>
</protein>
<dbReference type="SUPFAM" id="SSF54001">
    <property type="entry name" value="Cysteine proteinases"/>
    <property type="match status" value="1"/>
</dbReference>
<proteinExistence type="predicted"/>
<feature type="domain" description="Peptidase C1A papain C-terminal" evidence="2">
    <location>
        <begin position="116"/>
        <end position="295"/>
    </location>
</feature>
<feature type="region of interest" description="Disordered" evidence="1">
    <location>
        <begin position="1"/>
        <end position="53"/>
    </location>
</feature>
<dbReference type="InterPro" id="IPR038765">
    <property type="entry name" value="Papain-like_cys_pep_sf"/>
</dbReference>
<sequence>MTKKPQQSSPELSIAPDLTANTSKESGDMETVSAEDAEARLPTDIPELPEPDVPADAPLAEPGVIRLGNREFIASPQTFAGRRLDVLPDLPDIRDRIYQPHLKALPNSIYPSIAFKVRDQGASSSCTGFALSHIIDCVTHREMLKERPRRASARMLYELAKRNDEWTGTAYEGSSIRGAISGFYRNGVCVENPADGSNAEWILTYERAKEARETRLGSYYRLQPDLSDYHAALNDVGAIYASAQIHQNWNKPLKGRIEPSGAPVGGHAFAIVGYDSEGFWILNSWGSTWGDGGIAHWRYEDWAASVMDAWVLQLGVRAPTAFSAAPKSAPSAISTPLVSSPPNRGDIVGHFINIDDGRYITGGRYGSPTAGEMGETVRRLSKRDSNSGKGYDHLVIYAHGGLNTLDDEARRIATWKRHDIFGRNRIYNFHLMWGSGLVDEAFGPLSDMQSARAAGLIGDIIFETGPGKALGSRAWRNMKQDAVAAFSEITGYNGGFVGPAPLLGGLDKAEHRPIVHLVGHSAGSIILGQFLGALGRFNLKKFTLGSIHLMAPACTSGFFDEFYGNYLNGNGAVALKDKIYLYNLNKKLELSDTVAINGIGYGRSLLHLVSRSYEEMPNMPLTGMELFAENLPKSKKLSVNYSNNAATKSTSHGGFDNDPATLTTIMSHIIGGPVPKPPKKEELLGY</sequence>
<dbReference type="CDD" id="cd02619">
    <property type="entry name" value="Peptidase_C1"/>
    <property type="match status" value="1"/>
</dbReference>
<dbReference type="InterPro" id="IPR000668">
    <property type="entry name" value="Peptidase_C1A_C"/>
</dbReference>
<comment type="caution">
    <text evidence="3">The sequence shown here is derived from an EMBL/GenBank/DDBJ whole genome shotgun (WGS) entry which is preliminary data.</text>
</comment>
<accession>A0A0F9UT74</accession>
<dbReference type="Gene3D" id="3.90.70.10">
    <property type="entry name" value="Cysteine proteinases"/>
    <property type="match status" value="1"/>
</dbReference>
<organism evidence="3">
    <name type="scientific">marine sediment metagenome</name>
    <dbReference type="NCBI Taxonomy" id="412755"/>
    <lineage>
        <taxon>unclassified sequences</taxon>
        <taxon>metagenomes</taxon>
        <taxon>ecological metagenomes</taxon>
    </lineage>
</organism>
<name>A0A0F9UT74_9ZZZZ</name>
<reference evidence="3" key="1">
    <citation type="journal article" date="2015" name="Nature">
        <title>Complex archaea that bridge the gap between prokaryotes and eukaryotes.</title>
        <authorList>
            <person name="Spang A."/>
            <person name="Saw J.H."/>
            <person name="Jorgensen S.L."/>
            <person name="Zaremba-Niedzwiedzka K."/>
            <person name="Martijn J."/>
            <person name="Lind A.E."/>
            <person name="van Eijk R."/>
            <person name="Schleper C."/>
            <person name="Guy L."/>
            <person name="Ettema T.J."/>
        </authorList>
    </citation>
    <scope>NUCLEOTIDE SEQUENCE</scope>
</reference>